<dbReference type="RefSeq" id="XP_043166297.1">
    <property type="nucleotide sequence ID" value="XM_043310362.1"/>
</dbReference>
<dbReference type="Proteomes" id="UP000676310">
    <property type="component" value="Unassembled WGS sequence"/>
</dbReference>
<sequence>MENANLPRPFLIEFNGRFVANPPMDDSMEDLGGRVPAKVGDRKDAAVFTLRDGYLCKAGQNQEMTFGRFKIEPLAFMPMPVYWMLNRNMAQPCKYNGEENSPKLFESSGFHIGVLPGEENLVRAMPPHMFPGSEMKVHWQ</sequence>
<proteinExistence type="predicted"/>
<dbReference type="EMBL" id="CAJRGZ010000015">
    <property type="protein sequence ID" value="CAG5150730.1"/>
    <property type="molecule type" value="Genomic_DNA"/>
</dbReference>
<comment type="caution">
    <text evidence="1">The sequence shown here is derived from an EMBL/GenBank/DDBJ whole genome shotgun (WGS) entry which is preliminary data.</text>
</comment>
<reference evidence="1" key="1">
    <citation type="submission" date="2021-05" db="EMBL/GenBank/DDBJ databases">
        <authorList>
            <person name="Stam R."/>
        </authorList>
    </citation>
    <scope>NUCLEOTIDE SEQUENCE</scope>
    <source>
        <strain evidence="1">CS162</strain>
    </source>
</reference>
<dbReference type="OrthoDB" id="3656695at2759"/>
<name>A0A8J2HXH8_9PLEO</name>
<gene>
    <name evidence="1" type="ORF">ALTATR162_LOCUS2756</name>
</gene>
<protein>
    <submittedName>
        <fullName evidence="1">Uncharacterized protein</fullName>
    </submittedName>
</protein>
<dbReference type="GeneID" id="67014236"/>
<keyword evidence="2" id="KW-1185">Reference proteome</keyword>
<dbReference type="AlphaFoldDB" id="A0A8J2HXH8"/>
<organism evidence="1 2">
    <name type="scientific">Alternaria atra</name>
    <dbReference type="NCBI Taxonomy" id="119953"/>
    <lineage>
        <taxon>Eukaryota</taxon>
        <taxon>Fungi</taxon>
        <taxon>Dikarya</taxon>
        <taxon>Ascomycota</taxon>
        <taxon>Pezizomycotina</taxon>
        <taxon>Dothideomycetes</taxon>
        <taxon>Pleosporomycetidae</taxon>
        <taxon>Pleosporales</taxon>
        <taxon>Pleosporineae</taxon>
        <taxon>Pleosporaceae</taxon>
        <taxon>Alternaria</taxon>
        <taxon>Alternaria sect. Ulocladioides</taxon>
    </lineage>
</organism>
<accession>A0A8J2HXH8</accession>
<evidence type="ECO:0000313" key="2">
    <source>
        <dbReference type="Proteomes" id="UP000676310"/>
    </source>
</evidence>
<evidence type="ECO:0000313" key="1">
    <source>
        <dbReference type="EMBL" id="CAG5150730.1"/>
    </source>
</evidence>